<dbReference type="InterPro" id="IPR001304">
    <property type="entry name" value="C-type_lectin-like"/>
</dbReference>
<accession>O02583</accession>
<dbReference type="EMBL" id="AB003432">
    <property type="protein sequence ID" value="BAA19863.1"/>
    <property type="molecule type" value="mRNA"/>
</dbReference>
<dbReference type="Gene3D" id="3.10.100.10">
    <property type="entry name" value="Mannose-Binding Protein A, subunit A"/>
    <property type="match status" value="1"/>
</dbReference>
<evidence type="ECO:0000259" key="2">
    <source>
        <dbReference type="PROSITE" id="PS50041"/>
    </source>
</evidence>
<proteinExistence type="evidence at transcript level"/>
<feature type="chain" id="PRO_5004156544" evidence="1">
    <location>
        <begin position="18"/>
        <end position="156"/>
    </location>
</feature>
<dbReference type="CDD" id="cd00037">
    <property type="entry name" value="CLECT"/>
    <property type="match status" value="1"/>
</dbReference>
<evidence type="ECO:0000313" key="3">
    <source>
        <dbReference type="EMBL" id="BAA19863.1"/>
    </source>
</evidence>
<organism evidence="3">
    <name type="scientific">Meghimatium fruhstorferi</name>
    <name type="common">Land slug</name>
    <dbReference type="NCBI Taxonomy" id="414506"/>
    <lineage>
        <taxon>Eukaryota</taxon>
        <taxon>Metazoa</taxon>
        <taxon>Spiralia</taxon>
        <taxon>Lophotrochozoa</taxon>
        <taxon>Mollusca</taxon>
        <taxon>Gastropoda</taxon>
        <taxon>Heterobranchia</taxon>
        <taxon>Euthyneura</taxon>
        <taxon>Panpulmonata</taxon>
        <taxon>Eupulmonata</taxon>
        <taxon>Stylommatophora</taxon>
        <taxon>Helicina</taxon>
        <taxon>Arionoidea</taxon>
        <taxon>Philomycidae</taxon>
        <taxon>Meghimatium</taxon>
    </lineage>
</organism>
<name>O02583_MEGFU</name>
<feature type="signal peptide" evidence="1">
    <location>
        <begin position="1"/>
        <end position="17"/>
    </location>
</feature>
<dbReference type="SUPFAM" id="SSF56436">
    <property type="entry name" value="C-type lectin-like"/>
    <property type="match status" value="1"/>
</dbReference>
<reference evidence="3" key="1">
    <citation type="journal article" date="1998" name="Comp. Biochem. Physiol. B, Biochem. Mol. Biol.">
        <title>Cloning and sequencing of three C-type lectins from body surface mucus of the land slug, Incilaria fruhstorferi.</title>
        <authorList>
            <person name="Yuasa H.J."/>
            <person name="Furuta E."/>
            <person name="Nakamura A."/>
            <person name="Takagi T."/>
        </authorList>
    </citation>
    <scope>NUCLEOTIDE SEQUENCE</scope>
</reference>
<dbReference type="InterPro" id="IPR050111">
    <property type="entry name" value="C-type_lectin/snaclec_domain"/>
</dbReference>
<evidence type="ECO:0000256" key="1">
    <source>
        <dbReference type="SAM" id="SignalP"/>
    </source>
</evidence>
<protein>
    <submittedName>
        <fullName evidence="3">Incilarin C</fullName>
    </submittedName>
</protein>
<dbReference type="Pfam" id="PF00059">
    <property type="entry name" value="Lectin_C"/>
    <property type="match status" value="1"/>
</dbReference>
<dbReference type="SMART" id="SM00034">
    <property type="entry name" value="CLECT"/>
    <property type="match status" value="1"/>
</dbReference>
<feature type="domain" description="C-type lectin" evidence="2">
    <location>
        <begin position="28"/>
        <end position="147"/>
    </location>
</feature>
<dbReference type="InterPro" id="IPR016186">
    <property type="entry name" value="C-type_lectin-like/link_sf"/>
</dbReference>
<dbReference type="PROSITE" id="PS50041">
    <property type="entry name" value="C_TYPE_LECTIN_2"/>
    <property type="match status" value="1"/>
</dbReference>
<dbReference type="InterPro" id="IPR016187">
    <property type="entry name" value="CTDL_fold"/>
</dbReference>
<dbReference type="AlphaFoldDB" id="O02583"/>
<dbReference type="PANTHER" id="PTHR22803">
    <property type="entry name" value="MANNOSE, PHOSPHOLIPASE, LECTIN RECEPTOR RELATED"/>
    <property type="match status" value="1"/>
</dbReference>
<sequence>MLRIVFLLALTAQCVSSDGECPLGWKEFQDHCYAFFEEKVNWLVAGPACDVYNSYLVKIDSAAENEWLVSQLKSLNFKDTFTGGSQRLHTFSWEWVPSLEKFGSYSNWLAGEPNFGSGVETVLQFWSANNYKWNDVRPSRELTFVCERAIKSCDDD</sequence>
<keyword evidence="1" id="KW-0732">Signal</keyword>